<keyword evidence="9" id="KW-1185">Reference proteome</keyword>
<dbReference type="AlphaFoldDB" id="A0A3S4V647"/>
<dbReference type="GO" id="GO:0071555">
    <property type="term" value="P:cell wall organization"/>
    <property type="evidence" value="ECO:0007669"/>
    <property type="project" value="UniProtKB-KW"/>
</dbReference>
<evidence type="ECO:0000256" key="3">
    <source>
        <dbReference type="ARBA" id="ARBA00022960"/>
    </source>
</evidence>
<dbReference type="GO" id="GO:0016755">
    <property type="term" value="F:aminoacyltransferase activity"/>
    <property type="evidence" value="ECO:0007669"/>
    <property type="project" value="InterPro"/>
</dbReference>
<keyword evidence="2 8" id="KW-0808">Transferase</keyword>
<reference evidence="8 9" key="1">
    <citation type="submission" date="2018-12" db="EMBL/GenBank/DDBJ databases">
        <authorList>
            <consortium name="Pathogen Informatics"/>
        </authorList>
    </citation>
    <scope>NUCLEOTIDE SEQUENCE [LARGE SCALE GENOMIC DNA]</scope>
    <source>
        <strain evidence="8 9">NCTC13354</strain>
    </source>
</reference>
<dbReference type="InterPro" id="IPR003447">
    <property type="entry name" value="FEMABX"/>
</dbReference>
<keyword evidence="6" id="KW-0961">Cell wall biogenesis/degradation</keyword>
<organism evidence="8 9">
    <name type="scientific">Trueperella bialowiezensis</name>
    <dbReference type="NCBI Taxonomy" id="312285"/>
    <lineage>
        <taxon>Bacteria</taxon>
        <taxon>Bacillati</taxon>
        <taxon>Actinomycetota</taxon>
        <taxon>Actinomycetes</taxon>
        <taxon>Actinomycetales</taxon>
        <taxon>Actinomycetaceae</taxon>
        <taxon>Trueperella</taxon>
    </lineage>
</organism>
<dbReference type="Proteomes" id="UP000269542">
    <property type="component" value="Chromosome"/>
</dbReference>
<dbReference type="Gene3D" id="1.20.58.90">
    <property type="match status" value="1"/>
</dbReference>
<keyword evidence="3" id="KW-0133">Cell shape</keyword>
<dbReference type="GO" id="GO:0009252">
    <property type="term" value="P:peptidoglycan biosynthetic process"/>
    <property type="evidence" value="ECO:0007669"/>
    <property type="project" value="UniProtKB-KW"/>
</dbReference>
<evidence type="ECO:0000256" key="6">
    <source>
        <dbReference type="ARBA" id="ARBA00023316"/>
    </source>
</evidence>
<dbReference type="PANTHER" id="PTHR36174">
    <property type="entry name" value="LIPID II:GLYCINE GLYCYLTRANSFERASE"/>
    <property type="match status" value="1"/>
</dbReference>
<sequence>MQFDPQVSTGEYDAFVTAQPQCNVLQSPQWAQVKSGWTHLLTGLRDDDGALVAAGLVLRRRLPFGFSFWYLPHGPILDYERPQALETYLRELGVYAKKARAVAVRIDPLIPVRHAPVDELPEERDERALAILKRIEAENYRHRGFTMSFSESFQPRHIPVAYAPDGDFFASLPKRSRTMANNARNRHVEVIHGGVELLDDFVDVIADTEKAKQINLRAKPYYEKILSAYGDDARIYLAKLDIVATINKYRSDIRQAEEQLENTSAAKTVNRLRDQIAGTTKRLAELEERHPIDGDVVTLAGVLMVRYGPSAEMLYAGTNRDYGNIPAQHLLWVEALSDGFADGIQAVSLGGVDGTLDDSLMRFKSRFNPKIFEKIGEFQLALRPLIARAIDVYTRR</sequence>
<evidence type="ECO:0000256" key="4">
    <source>
        <dbReference type="ARBA" id="ARBA00022984"/>
    </source>
</evidence>
<comment type="similarity">
    <text evidence="1">Belongs to the FemABX family.</text>
</comment>
<name>A0A3S4V647_9ACTO</name>
<evidence type="ECO:0000256" key="7">
    <source>
        <dbReference type="SAM" id="Coils"/>
    </source>
</evidence>
<evidence type="ECO:0000313" key="8">
    <source>
        <dbReference type="EMBL" id="VEI12884.1"/>
    </source>
</evidence>
<dbReference type="PROSITE" id="PS51191">
    <property type="entry name" value="FEMABX"/>
    <property type="match status" value="1"/>
</dbReference>
<proteinExistence type="inferred from homology"/>
<dbReference type="InterPro" id="IPR016181">
    <property type="entry name" value="Acyl_CoA_acyltransferase"/>
</dbReference>
<evidence type="ECO:0000256" key="5">
    <source>
        <dbReference type="ARBA" id="ARBA00023315"/>
    </source>
</evidence>
<evidence type="ECO:0000256" key="1">
    <source>
        <dbReference type="ARBA" id="ARBA00009943"/>
    </source>
</evidence>
<dbReference type="EC" id="2.3.2.16" evidence="8"/>
<gene>
    <name evidence="8" type="primary">femX</name>
    <name evidence="8" type="ORF">NCTC13354_00579</name>
</gene>
<keyword evidence="5 8" id="KW-0012">Acyltransferase</keyword>
<keyword evidence="4" id="KW-0573">Peptidoglycan synthesis</keyword>
<dbReference type="Gene3D" id="3.40.630.30">
    <property type="match status" value="2"/>
</dbReference>
<dbReference type="EMBL" id="LR134476">
    <property type="protein sequence ID" value="VEI12884.1"/>
    <property type="molecule type" value="Genomic_DNA"/>
</dbReference>
<dbReference type="PANTHER" id="PTHR36174:SF1">
    <property type="entry name" value="LIPID II:GLYCINE GLYCYLTRANSFERASE"/>
    <property type="match status" value="1"/>
</dbReference>
<keyword evidence="7" id="KW-0175">Coiled coil</keyword>
<dbReference type="InterPro" id="IPR050644">
    <property type="entry name" value="PG_Glycine_Bridge_Synth"/>
</dbReference>
<dbReference type="Pfam" id="PF02388">
    <property type="entry name" value="FemAB"/>
    <property type="match status" value="1"/>
</dbReference>
<evidence type="ECO:0000256" key="2">
    <source>
        <dbReference type="ARBA" id="ARBA00022679"/>
    </source>
</evidence>
<dbReference type="RefSeq" id="WP_126416053.1">
    <property type="nucleotide sequence ID" value="NZ_LR134476.1"/>
</dbReference>
<dbReference type="SUPFAM" id="SSF55729">
    <property type="entry name" value="Acyl-CoA N-acyltransferases (Nat)"/>
    <property type="match status" value="2"/>
</dbReference>
<dbReference type="OrthoDB" id="9793335at2"/>
<accession>A0A3S4V647</accession>
<evidence type="ECO:0000313" key="9">
    <source>
        <dbReference type="Proteomes" id="UP000269542"/>
    </source>
</evidence>
<feature type="coiled-coil region" evidence="7">
    <location>
        <begin position="246"/>
        <end position="289"/>
    </location>
</feature>
<dbReference type="KEGG" id="tbw:NCTC13354_00579"/>
<protein>
    <submittedName>
        <fullName evidence="8">Lipid II:glycine glycyltransferase</fullName>
        <ecNumber evidence="8">2.3.2.16</ecNumber>
    </submittedName>
</protein>
<dbReference type="GO" id="GO:0008360">
    <property type="term" value="P:regulation of cell shape"/>
    <property type="evidence" value="ECO:0007669"/>
    <property type="project" value="UniProtKB-KW"/>
</dbReference>